<dbReference type="SUPFAM" id="SSF49313">
    <property type="entry name" value="Cadherin-like"/>
    <property type="match status" value="1"/>
</dbReference>
<dbReference type="InterPro" id="IPR002126">
    <property type="entry name" value="Cadherin-like_dom"/>
</dbReference>
<evidence type="ECO:0000259" key="1">
    <source>
        <dbReference type="PROSITE" id="PS50268"/>
    </source>
</evidence>
<proteinExistence type="predicted"/>
<evidence type="ECO:0000313" key="3">
    <source>
        <dbReference type="Proteomes" id="UP001501433"/>
    </source>
</evidence>
<dbReference type="CDD" id="cd11304">
    <property type="entry name" value="Cadherin_repeat"/>
    <property type="match status" value="1"/>
</dbReference>
<comment type="caution">
    <text evidence="2">The sequence shown here is derived from an EMBL/GenBank/DDBJ whole genome shotgun (WGS) entry which is preliminary data.</text>
</comment>
<dbReference type="Pfam" id="PF00028">
    <property type="entry name" value="Cadherin"/>
    <property type="match status" value="1"/>
</dbReference>
<dbReference type="EMBL" id="BAABJW010000001">
    <property type="protein sequence ID" value="GAA4805497.1"/>
    <property type="molecule type" value="Genomic_DNA"/>
</dbReference>
<organism evidence="2 3">
    <name type="scientific">Litoribaculum gwangyangense</name>
    <dbReference type="NCBI Taxonomy" id="1130722"/>
    <lineage>
        <taxon>Bacteria</taxon>
        <taxon>Pseudomonadati</taxon>
        <taxon>Bacteroidota</taxon>
        <taxon>Flavobacteriia</taxon>
        <taxon>Flavobacteriales</taxon>
        <taxon>Flavobacteriaceae</taxon>
        <taxon>Litoribaculum</taxon>
    </lineage>
</organism>
<dbReference type="SMART" id="SM00112">
    <property type="entry name" value="CA"/>
    <property type="match status" value="1"/>
</dbReference>
<dbReference type="InterPro" id="IPR015919">
    <property type="entry name" value="Cadherin-like_sf"/>
</dbReference>
<dbReference type="Gene3D" id="2.60.40.60">
    <property type="entry name" value="Cadherins"/>
    <property type="match status" value="1"/>
</dbReference>
<gene>
    <name evidence="2" type="ORF">GCM10023330_09980</name>
</gene>
<keyword evidence="3" id="KW-1185">Reference proteome</keyword>
<feature type="domain" description="Cadherin" evidence="1">
    <location>
        <begin position="15"/>
        <end position="110"/>
    </location>
</feature>
<protein>
    <recommendedName>
        <fullName evidence="1">Cadherin domain-containing protein</fullName>
    </recommendedName>
</protein>
<dbReference type="PROSITE" id="PS50268">
    <property type="entry name" value="CADHERIN_2"/>
    <property type="match status" value="1"/>
</dbReference>
<accession>A0ABP9CB06</accession>
<dbReference type="Proteomes" id="UP001501433">
    <property type="component" value="Unassembled WGS sequence"/>
</dbReference>
<sequence length="111" mass="11859">MACNSDESPKNQAPVMENKTIDVSENLTSDLITTMVASDAEEDVLTYAIVSQTPANSIIINENTGEIYVGTASAFDYEQNTQIVAIISVSDGNSTTESTLTIHILDVNENG</sequence>
<evidence type="ECO:0000313" key="2">
    <source>
        <dbReference type="EMBL" id="GAA4805497.1"/>
    </source>
</evidence>
<name>A0ABP9CB06_9FLAO</name>
<reference evidence="3" key="1">
    <citation type="journal article" date="2019" name="Int. J. Syst. Evol. Microbiol.">
        <title>The Global Catalogue of Microorganisms (GCM) 10K type strain sequencing project: providing services to taxonomists for standard genome sequencing and annotation.</title>
        <authorList>
            <consortium name="The Broad Institute Genomics Platform"/>
            <consortium name="The Broad Institute Genome Sequencing Center for Infectious Disease"/>
            <person name="Wu L."/>
            <person name="Ma J."/>
        </authorList>
    </citation>
    <scope>NUCLEOTIDE SEQUENCE [LARGE SCALE GENOMIC DNA]</scope>
    <source>
        <strain evidence="3">JCM 18325</strain>
    </source>
</reference>